<evidence type="ECO:0000256" key="2">
    <source>
        <dbReference type="ARBA" id="ARBA00022795"/>
    </source>
</evidence>
<keyword evidence="6" id="KW-0969">Cilium</keyword>
<dbReference type="RefSeq" id="WP_015338824.1">
    <property type="nucleotide sequence ID" value="NZ_JAADZA010000001.1"/>
</dbReference>
<keyword evidence="3 4" id="KW-0694">RNA-binding</keyword>
<evidence type="ECO:0000313" key="7">
    <source>
        <dbReference type="Proteomes" id="UP000471190"/>
    </source>
</evidence>
<accession>A0A6P1BYK3</accession>
<dbReference type="GO" id="GO:1902209">
    <property type="term" value="P:negative regulation of bacterial-type flagellum assembly"/>
    <property type="evidence" value="ECO:0007669"/>
    <property type="project" value="UniProtKB-UniRule"/>
</dbReference>
<dbReference type="EMBL" id="JAADZA010000001">
    <property type="protein sequence ID" value="NEV09498.1"/>
    <property type="molecule type" value="Genomic_DNA"/>
</dbReference>
<dbReference type="Proteomes" id="UP000471190">
    <property type="component" value="Unassembled WGS sequence"/>
</dbReference>
<evidence type="ECO:0000313" key="5">
    <source>
        <dbReference type="EMBL" id="MBB6490011.1"/>
    </source>
</evidence>
<keyword evidence="6" id="KW-0282">Flagellum</keyword>
<evidence type="ECO:0000256" key="1">
    <source>
        <dbReference type="ARBA" id="ARBA00022491"/>
    </source>
</evidence>
<keyword evidence="1 4" id="KW-0678">Repressor</keyword>
<evidence type="ECO:0000313" key="8">
    <source>
        <dbReference type="Proteomes" id="UP000526625"/>
    </source>
</evidence>
<dbReference type="Proteomes" id="UP000526625">
    <property type="component" value="Unassembled WGS sequence"/>
</dbReference>
<name>A0A6P1BYK3_RHITR</name>
<comment type="function">
    <text evidence="4">Has a post-transcriptional repressor function in flagellum biogenesis. Associates with the 5'-UTR of fljK mRNA and promotes its degradation.</text>
</comment>
<dbReference type="AlphaFoldDB" id="A0A6P1BYK3"/>
<gene>
    <name evidence="4 6" type="primary">flbT</name>
    <name evidence="5" type="ORF">GGD45_000395</name>
    <name evidence="6" type="ORF">GXW80_00710</name>
</gene>
<dbReference type="Pfam" id="PF07378">
    <property type="entry name" value="FlbT"/>
    <property type="match status" value="1"/>
</dbReference>
<evidence type="ECO:0000256" key="3">
    <source>
        <dbReference type="ARBA" id="ARBA00022884"/>
    </source>
</evidence>
<dbReference type="InterPro" id="IPR009967">
    <property type="entry name" value="Flagellum_FlbT"/>
</dbReference>
<dbReference type="EMBL" id="JACHBF010000001">
    <property type="protein sequence ID" value="MBB6490011.1"/>
    <property type="molecule type" value="Genomic_DNA"/>
</dbReference>
<protein>
    <recommendedName>
        <fullName evidence="4">Probable flagellum biosynthesis repressor protein FlbT</fullName>
    </recommendedName>
</protein>
<dbReference type="PIRSF" id="PIRSF009533">
    <property type="entry name" value="FlbT"/>
    <property type="match status" value="1"/>
</dbReference>
<keyword evidence="2 4" id="KW-1005">Bacterial flagellum biogenesis</keyword>
<dbReference type="NCBIfam" id="NF001995">
    <property type="entry name" value="PRK00794.1-1"/>
    <property type="match status" value="1"/>
</dbReference>
<keyword evidence="6" id="KW-0966">Cell projection</keyword>
<dbReference type="GO" id="GO:0006402">
    <property type="term" value="P:mRNA catabolic process"/>
    <property type="evidence" value="ECO:0007669"/>
    <property type="project" value="InterPro"/>
</dbReference>
<comment type="similarity">
    <text evidence="4">Belongs to the FlbT family.</text>
</comment>
<dbReference type="HAMAP" id="MF_00783">
    <property type="entry name" value="FlbT"/>
    <property type="match status" value="1"/>
</dbReference>
<organism evidence="6 7">
    <name type="scientific">Rhizobium tropici</name>
    <dbReference type="NCBI Taxonomy" id="398"/>
    <lineage>
        <taxon>Bacteria</taxon>
        <taxon>Pseudomonadati</taxon>
        <taxon>Pseudomonadota</taxon>
        <taxon>Alphaproteobacteria</taxon>
        <taxon>Hyphomicrobiales</taxon>
        <taxon>Rhizobiaceae</taxon>
        <taxon>Rhizobium/Agrobacterium group</taxon>
        <taxon>Rhizobium</taxon>
    </lineage>
</organism>
<evidence type="ECO:0000256" key="4">
    <source>
        <dbReference type="HAMAP-Rule" id="MF_00783"/>
    </source>
</evidence>
<sequence>MKSTLRISLKAGEKIFINGAVLRVDRKVALEFLNDVTFLLENHVLQPEEATTPLRQLYFIAQMILINPEGKEQSTTMFRKSIVMLLSCFHNEEVLAELKRIDGLVSTGRAFDALKAIRSLYAIEDQILNSQEMPAATIEHIRREIAPWQR</sequence>
<keyword evidence="8" id="KW-1185">Reference proteome</keyword>
<dbReference type="GO" id="GO:0044781">
    <property type="term" value="P:bacterial-type flagellum organization"/>
    <property type="evidence" value="ECO:0007669"/>
    <property type="project" value="UniProtKB-KW"/>
</dbReference>
<reference evidence="6 7" key="1">
    <citation type="submission" date="2020-02" db="EMBL/GenBank/DDBJ databases">
        <title>Draft genome sequence of Rhizobium tropici.</title>
        <authorList>
            <person name="Khayi S."/>
            <person name="Jemo M."/>
        </authorList>
    </citation>
    <scope>NUCLEOTIDE SEQUENCE [LARGE SCALE GENOMIC DNA]</scope>
    <source>
        <strain evidence="6 7">A12</strain>
    </source>
</reference>
<evidence type="ECO:0000313" key="6">
    <source>
        <dbReference type="EMBL" id="NEV09498.1"/>
    </source>
</evidence>
<dbReference type="GO" id="GO:0048027">
    <property type="term" value="F:mRNA 5'-UTR binding"/>
    <property type="evidence" value="ECO:0007669"/>
    <property type="project" value="UniProtKB-UniRule"/>
</dbReference>
<reference evidence="5 8" key="2">
    <citation type="submission" date="2020-08" db="EMBL/GenBank/DDBJ databases">
        <title>Genomic Encyclopedia of Type Strains, Phase IV (KMG-V): Genome sequencing to study the core and pangenomes of soil and plant-associated prokaryotes.</title>
        <authorList>
            <person name="Whitman W."/>
        </authorList>
    </citation>
    <scope>NUCLEOTIDE SEQUENCE [LARGE SCALE GENOMIC DNA]</scope>
    <source>
        <strain evidence="5 8">SEMIA 4059</strain>
    </source>
</reference>
<comment type="caution">
    <text evidence="6">The sequence shown here is derived from an EMBL/GenBank/DDBJ whole genome shotgun (WGS) entry which is preliminary data.</text>
</comment>
<proteinExistence type="inferred from homology"/>